<comment type="caution">
    <text evidence="7">The sequence shown here is derived from an EMBL/GenBank/DDBJ whole genome shotgun (WGS) entry which is preliminary data.</text>
</comment>
<feature type="compositionally biased region" description="Polar residues" evidence="6">
    <location>
        <begin position="302"/>
        <end position="315"/>
    </location>
</feature>
<sequence>MDGGDIAGHPRIPLTINPRPGIFKIRKHQGSHNVNNKPVALRPISFNTATCDSEPHSSIGDKLVQPLQKLVQRFSMQPCPRTSQENDPKRRVSMLSSWRRRRSLTVDRDRSPIERKNEPTLTELICPPTPVMGEKKRFKVSFCEIRRKSVNLKPLSERLPNTMDELYQTPMEQESASGLSKTNSEAQKSRDCFLTEGDHNSRNDVPFDQNPYVLPLTGIDGPVYDDYSKSVLLQTYSEGDRTATDDGCDSISSPTVSSHNGTRSRDIHPISSSPTNAPIRLVESDSSIFQEFFRRSEFEGSTRSVGRDSGWSSELSFLDPSPGDQTTSTNSDTEESSSAPVKVDRLNSEWRANEWAMRLRKSLNRARRRCHLYVGQTLFNKNPHEGVRYLTENGLVASVPIAVARWIFNHGGLSRQAIGEYFGAIADPFSTQVLREYLRLVPMQKLQVDEAVRAVLSHFHPAGESQKISYLMKIFQEVYCAKNRNLVAQMFCNEETVEVLAYSTLMLHTDLHNPNVRRFGQRMTQQEFINNNRGIDNGQDLPLELLCGIYHRVAKNEFKTLPDPMDQMRRLDSMLVGTLKTDNFIQRHRRFVGWIVGRQLDRIVVRRSRHHKRWRYILLFNDILIVSKLVSGAHSGGSGSIWHSAASVALGQDAASASTLSKPKSSQYFSHEPMALGVYQVRAVLPLKEVHVLVFETQYHRHGACLCNDEGPKLNFTFPSANVRQKFIDWVHVSVSELHELQAYYNKREKMATLTKSSLAETGSIGAVSSKV</sequence>
<evidence type="ECO:0000313" key="8">
    <source>
        <dbReference type="Proteomes" id="UP000286415"/>
    </source>
</evidence>
<dbReference type="Proteomes" id="UP000286415">
    <property type="component" value="Unassembled WGS sequence"/>
</dbReference>
<dbReference type="PROSITE" id="PS50190">
    <property type="entry name" value="SEC7"/>
    <property type="match status" value="1"/>
</dbReference>
<evidence type="ECO:0000256" key="3">
    <source>
        <dbReference type="ARBA" id="ARBA00022490"/>
    </source>
</evidence>
<feature type="region of interest" description="Disordered" evidence="6">
    <location>
        <begin position="302"/>
        <end position="343"/>
    </location>
</feature>
<name>A0A419PDF1_CLOSI</name>
<evidence type="ECO:0000256" key="6">
    <source>
        <dbReference type="SAM" id="MobiDB-lite"/>
    </source>
</evidence>
<dbReference type="InterPro" id="IPR033742">
    <property type="entry name" value="IQSEC_PH"/>
</dbReference>
<dbReference type="SMART" id="SM00222">
    <property type="entry name" value="Sec7"/>
    <property type="match status" value="1"/>
</dbReference>
<dbReference type="CDD" id="cd00171">
    <property type="entry name" value="Sec7"/>
    <property type="match status" value="1"/>
</dbReference>
<keyword evidence="3" id="KW-0963">Cytoplasm</keyword>
<dbReference type="GO" id="GO:0032012">
    <property type="term" value="P:regulation of ARF protein signal transduction"/>
    <property type="evidence" value="ECO:0007669"/>
    <property type="project" value="InterPro"/>
</dbReference>
<reference evidence="7 8" key="2">
    <citation type="journal article" date="2021" name="Genomics">
        <title>High-quality reference genome for Clonorchis sinensis.</title>
        <authorList>
            <person name="Young N.D."/>
            <person name="Stroehlein A.J."/>
            <person name="Kinkar L."/>
            <person name="Wang T."/>
            <person name="Sohn W.M."/>
            <person name="Chang B.C.H."/>
            <person name="Kaur P."/>
            <person name="Weisz D."/>
            <person name="Dudchenko O."/>
            <person name="Aiden E.L."/>
            <person name="Korhonen P.K."/>
            <person name="Gasser R.B."/>
        </authorList>
    </citation>
    <scope>NUCLEOTIDE SEQUENCE [LARGE SCALE GENOMIC DNA]</scope>
    <source>
        <strain evidence="7">Cs-k2</strain>
    </source>
</reference>
<evidence type="ECO:0000256" key="5">
    <source>
        <dbReference type="ARBA" id="ARBA00023054"/>
    </source>
</evidence>
<evidence type="ECO:0000256" key="2">
    <source>
        <dbReference type="ARBA" id="ARBA00006248"/>
    </source>
</evidence>
<dbReference type="STRING" id="79923.A0A419PDF1"/>
<proteinExistence type="inferred from homology"/>
<dbReference type="Gene3D" id="1.10.1000.11">
    <property type="entry name" value="Arf Nucleotide-binding Site Opener,domain 2"/>
    <property type="match status" value="1"/>
</dbReference>
<protein>
    <submittedName>
        <fullName evidence="7">IQ motif and S7 domain-containing protein 1</fullName>
    </submittedName>
</protein>
<dbReference type="InParanoid" id="A0A419PDF1"/>
<keyword evidence="8" id="KW-1185">Reference proteome</keyword>
<dbReference type="GO" id="GO:0030036">
    <property type="term" value="P:actin cytoskeleton organization"/>
    <property type="evidence" value="ECO:0007669"/>
    <property type="project" value="TreeGrafter"/>
</dbReference>
<dbReference type="Pfam" id="PF01369">
    <property type="entry name" value="Sec7"/>
    <property type="match status" value="1"/>
</dbReference>
<dbReference type="PANTHER" id="PTHR10663:SF342">
    <property type="entry name" value="FI21420P1"/>
    <property type="match status" value="1"/>
</dbReference>
<evidence type="ECO:0000256" key="1">
    <source>
        <dbReference type="ARBA" id="ARBA00004496"/>
    </source>
</evidence>
<organism evidence="7 8">
    <name type="scientific">Clonorchis sinensis</name>
    <name type="common">Chinese liver fluke</name>
    <dbReference type="NCBI Taxonomy" id="79923"/>
    <lineage>
        <taxon>Eukaryota</taxon>
        <taxon>Metazoa</taxon>
        <taxon>Spiralia</taxon>
        <taxon>Lophotrochozoa</taxon>
        <taxon>Platyhelminthes</taxon>
        <taxon>Trematoda</taxon>
        <taxon>Digenea</taxon>
        <taxon>Opisthorchiida</taxon>
        <taxon>Opisthorchiata</taxon>
        <taxon>Opisthorchiidae</taxon>
        <taxon>Clonorchis</taxon>
    </lineage>
</organism>
<dbReference type="InterPro" id="IPR023394">
    <property type="entry name" value="Sec7_C_sf"/>
</dbReference>
<dbReference type="InterPro" id="IPR011993">
    <property type="entry name" value="PH-like_dom_sf"/>
</dbReference>
<reference evidence="7 8" key="1">
    <citation type="journal article" date="2018" name="Biotechnol. Adv.">
        <title>Improved genomic resources and new bioinformatic workflow for the carcinogenic parasite Clonorchis sinensis: Biotechnological implications.</title>
        <authorList>
            <person name="Wang D."/>
            <person name="Korhonen P.K."/>
            <person name="Gasser R.B."/>
            <person name="Young N.D."/>
        </authorList>
    </citation>
    <scope>NUCLEOTIDE SEQUENCE [LARGE SCALE GENOMIC DNA]</scope>
    <source>
        <strain evidence="7">Cs-k2</strain>
    </source>
</reference>
<dbReference type="GO" id="GO:0005085">
    <property type="term" value="F:guanyl-nucleotide exchange factor activity"/>
    <property type="evidence" value="ECO:0007669"/>
    <property type="project" value="InterPro"/>
</dbReference>
<dbReference type="GO" id="GO:0005737">
    <property type="term" value="C:cytoplasm"/>
    <property type="evidence" value="ECO:0007669"/>
    <property type="project" value="UniProtKB-SubCell"/>
</dbReference>
<dbReference type="OrthoDB" id="430364at2759"/>
<dbReference type="AlphaFoldDB" id="A0A419PDF1"/>
<dbReference type="InterPro" id="IPR000904">
    <property type="entry name" value="Sec7_dom"/>
</dbReference>
<dbReference type="Gene3D" id="2.30.29.30">
    <property type="entry name" value="Pleckstrin-homology domain (PH domain)/Phosphotyrosine-binding domain (PTB)"/>
    <property type="match status" value="1"/>
</dbReference>
<dbReference type="Pfam" id="PF16453">
    <property type="entry name" value="IQ_SEC7_PH"/>
    <property type="match status" value="1"/>
</dbReference>
<feature type="compositionally biased region" description="Polar residues" evidence="6">
    <location>
        <begin position="250"/>
        <end position="261"/>
    </location>
</feature>
<gene>
    <name evidence="7" type="ORF">CSKR_108876</name>
</gene>
<evidence type="ECO:0000256" key="4">
    <source>
        <dbReference type="ARBA" id="ARBA00022553"/>
    </source>
</evidence>
<keyword evidence="5" id="KW-0175">Coiled coil</keyword>
<dbReference type="EMBL" id="NIRI02000042">
    <property type="protein sequence ID" value="KAG5447026.1"/>
    <property type="molecule type" value="Genomic_DNA"/>
</dbReference>
<dbReference type="InterPro" id="IPR035999">
    <property type="entry name" value="Sec7_dom_sf"/>
</dbReference>
<comment type="subcellular location">
    <subcellularLocation>
        <location evidence="1">Cytoplasm</location>
    </subcellularLocation>
</comment>
<keyword evidence="4" id="KW-0597">Phosphoprotein</keyword>
<feature type="region of interest" description="Disordered" evidence="6">
    <location>
        <begin position="240"/>
        <end position="279"/>
    </location>
</feature>
<dbReference type="Gene3D" id="1.10.220.20">
    <property type="match status" value="1"/>
</dbReference>
<comment type="similarity">
    <text evidence="2">Belongs to the BRAG family.</text>
</comment>
<dbReference type="SUPFAM" id="SSF48425">
    <property type="entry name" value="Sec7 domain"/>
    <property type="match status" value="1"/>
</dbReference>
<evidence type="ECO:0000313" key="7">
    <source>
        <dbReference type="EMBL" id="KAG5447026.1"/>
    </source>
</evidence>
<dbReference type="PANTHER" id="PTHR10663">
    <property type="entry name" value="GUANYL-NUCLEOTIDE EXCHANGE FACTOR"/>
    <property type="match status" value="1"/>
</dbReference>
<accession>A0A419PDF1</accession>